<protein>
    <submittedName>
        <fullName evidence="2">Uncharacterized protein</fullName>
    </submittedName>
</protein>
<gene>
    <name evidence="2" type="ORF">BTUL_0150g00250</name>
</gene>
<sequence>MDILALIQANPHLHLSLHQSPASPVPLHHNAHHATGPAAPGSRSQSRESEPWNRRRGGSFGSHLVYIFPDGFDAQDGGVGAAHGVWIGVLGGAGRSGGGGFAEGGGEDRGGIGRGGQVGAGCFLE</sequence>
<comment type="caution">
    <text evidence="2">The sequence shown here is derived from an EMBL/GenBank/DDBJ whole genome shotgun (WGS) entry which is preliminary data.</text>
</comment>
<dbReference type="AlphaFoldDB" id="A0A4Z1EFB9"/>
<name>A0A4Z1EFB9_9HELO</name>
<feature type="region of interest" description="Disordered" evidence="1">
    <location>
        <begin position="17"/>
        <end position="56"/>
    </location>
</feature>
<evidence type="ECO:0000256" key="1">
    <source>
        <dbReference type="SAM" id="MobiDB-lite"/>
    </source>
</evidence>
<organism evidence="2 3">
    <name type="scientific">Botrytis tulipae</name>
    <dbReference type="NCBI Taxonomy" id="87230"/>
    <lineage>
        <taxon>Eukaryota</taxon>
        <taxon>Fungi</taxon>
        <taxon>Dikarya</taxon>
        <taxon>Ascomycota</taxon>
        <taxon>Pezizomycotina</taxon>
        <taxon>Leotiomycetes</taxon>
        <taxon>Helotiales</taxon>
        <taxon>Sclerotiniaceae</taxon>
        <taxon>Botrytis</taxon>
    </lineage>
</organism>
<dbReference type="EMBL" id="PQXH01000150">
    <property type="protein sequence ID" value="TGO09919.1"/>
    <property type="molecule type" value="Genomic_DNA"/>
</dbReference>
<evidence type="ECO:0000313" key="3">
    <source>
        <dbReference type="Proteomes" id="UP000297777"/>
    </source>
</evidence>
<proteinExistence type="predicted"/>
<dbReference type="Proteomes" id="UP000297777">
    <property type="component" value="Unassembled WGS sequence"/>
</dbReference>
<reference evidence="2 3" key="1">
    <citation type="submission" date="2017-12" db="EMBL/GenBank/DDBJ databases">
        <title>Comparative genomics of Botrytis spp.</title>
        <authorList>
            <person name="Valero-Jimenez C.A."/>
            <person name="Tapia P."/>
            <person name="Veloso J."/>
            <person name="Silva-Moreno E."/>
            <person name="Staats M."/>
            <person name="Valdes J.H."/>
            <person name="Van Kan J.A.L."/>
        </authorList>
    </citation>
    <scope>NUCLEOTIDE SEQUENCE [LARGE SCALE GENOMIC DNA]</scope>
    <source>
        <strain evidence="2 3">Bt9001</strain>
    </source>
</reference>
<keyword evidence="3" id="KW-1185">Reference proteome</keyword>
<evidence type="ECO:0000313" key="2">
    <source>
        <dbReference type="EMBL" id="TGO09919.1"/>
    </source>
</evidence>
<accession>A0A4Z1EFB9</accession>
<dbReference type="OrthoDB" id="10486897at2759"/>